<proteinExistence type="inferred from homology"/>
<evidence type="ECO:0000313" key="11">
    <source>
        <dbReference type="Proteomes" id="UP000835052"/>
    </source>
</evidence>
<dbReference type="GO" id="GO:0000981">
    <property type="term" value="F:DNA-binding transcription factor activity, RNA polymerase II-specific"/>
    <property type="evidence" value="ECO:0007669"/>
    <property type="project" value="TreeGrafter"/>
</dbReference>
<keyword evidence="11" id="KW-1185">Reference proteome</keyword>
<keyword evidence="7" id="KW-0539">Nucleus</keyword>
<keyword evidence="3" id="KW-0805">Transcription regulation</keyword>
<evidence type="ECO:0000256" key="4">
    <source>
        <dbReference type="ARBA" id="ARBA00023125"/>
    </source>
</evidence>
<evidence type="ECO:0000256" key="3">
    <source>
        <dbReference type="ARBA" id="ARBA00023015"/>
    </source>
</evidence>
<evidence type="ECO:0000256" key="1">
    <source>
        <dbReference type="ARBA" id="ARBA00004123"/>
    </source>
</evidence>
<comment type="caution">
    <text evidence="10">The sequence shown here is derived from an EMBL/GenBank/DDBJ whole genome shotgun (WGS) entry which is preliminary data.</text>
</comment>
<dbReference type="CDD" id="cd00041">
    <property type="entry name" value="CUB"/>
    <property type="match status" value="2"/>
</dbReference>
<dbReference type="InterPro" id="IPR035914">
    <property type="entry name" value="Sperma_CUB_dom_sf"/>
</dbReference>
<dbReference type="InterPro" id="IPR000859">
    <property type="entry name" value="CUB_dom"/>
</dbReference>
<dbReference type="Pfam" id="PF03299">
    <property type="entry name" value="TF_AP-2"/>
    <property type="match status" value="1"/>
</dbReference>
<feature type="domain" description="CUB" evidence="9">
    <location>
        <begin position="467"/>
        <end position="587"/>
    </location>
</feature>
<dbReference type="SMART" id="SM00042">
    <property type="entry name" value="CUB"/>
    <property type="match status" value="2"/>
</dbReference>
<sequence>MSSPGRLSRPIRSASSSLDYQMMMMMMMMRTGLSDDAAAAAWAIFWVAQAMTSFDDVITQCRCVVFNVSSGLFHSPEYPGALENVDCLFYHFQAPRNHFIRLTFDVFHLPPRIGTCSSSVMLYDHSNDGLVDIDQKADFEFCGKEIVVGRQFVSKDEHMILQIRHKRESSRGFSGTFQSIPKANFTTEAVEISECSYRVEKNMALIYSPNYPYFYPSRVNCTYIVPQRKGFQIIAMTKFLELGKDASLQIFESTEGERLRHIDGFINVPFFSAGVNDFERAVGFVIELQYASAVWLHTDDSSFPSSSSSSAFAGAATECLLQVTSENFKEGSLSSEKIGKFASSMPTKCRVVFQGYPNEKISLKFTHFNLYVPDNKNISKRCTDVDNVSADVRVGARLSRIEEWCGDRTPPNLMSSTNLIQIEYATKSSRLVRESSKDDIGFRLDYKFHTDWNMEQMRAKADRTKECRFLFNSTEHTNGKIVVRQLSWFISEEHILRIYFSTGALIKLYTFISNISMSRVFNQCDETTQSDYIIFSNYQTHDRTNRRFCGKIAPRGPILSESNYFRMIFFTNDIFDATGFYAHYQFITQEKPQISRVKLTTSASFRHFDVFFSFNFSLLTSFLPYSLVVPFSVSFDFFSRGSARRLENRPVGRPRHTIIIPPLRRRLEMSQAAVLDKISTLLQQKALEQGPSSPVQAEIHGSRRAASPIPAVVKKAKNEEDLLSDSDSFDDTVQGDCIIPHLTFSVGTVLRSDEVFCTVPGRLSFLSSTTKYKVTLGEIQRRLGPPENLNASMLGGILRRAKAKNGGRELRETLERLGLSLPAGRRKSATVTLLTSMVEGEAEHLARDFASICTNEFPIRAVAVHAAGQYKSAEKRQKRKEELRTALGVLEDLINILTPPIVDSPLKEPLDMFNLITHNFGTTVLQAAYSTAKKLIEAQIVTLAEPVAEPKMPKPTAAMFNNIQGADLAALAAMLFANNQAAANGVNKFN</sequence>
<dbReference type="InterPro" id="IPR013854">
    <property type="entry name" value="TF_AP2_C"/>
</dbReference>
<evidence type="ECO:0000259" key="9">
    <source>
        <dbReference type="PROSITE" id="PS01180"/>
    </source>
</evidence>
<dbReference type="PROSITE" id="PS01180">
    <property type="entry name" value="CUB"/>
    <property type="match status" value="3"/>
</dbReference>
<comment type="subcellular location">
    <subcellularLocation>
        <location evidence="1">Nucleus</location>
    </subcellularLocation>
</comment>
<feature type="domain" description="CUB" evidence="9">
    <location>
        <begin position="61"/>
        <end position="180"/>
    </location>
</feature>
<reference evidence="10" key="1">
    <citation type="submission" date="2020-10" db="EMBL/GenBank/DDBJ databases">
        <authorList>
            <person name="Kikuchi T."/>
        </authorList>
    </citation>
    <scope>NUCLEOTIDE SEQUENCE</scope>
    <source>
        <strain evidence="10">NKZ352</strain>
    </source>
</reference>
<gene>
    <name evidence="10" type="ORF">CAUJ_LOCUS5791</name>
</gene>
<dbReference type="AlphaFoldDB" id="A0A8S1H3E3"/>
<dbReference type="Gene3D" id="2.60.120.290">
    <property type="entry name" value="Spermadhesin, CUB domain"/>
    <property type="match status" value="4"/>
</dbReference>
<dbReference type="Proteomes" id="UP000835052">
    <property type="component" value="Unassembled WGS sequence"/>
</dbReference>
<accession>A0A8S1H3E3</accession>
<keyword evidence="5" id="KW-1015">Disulfide bond</keyword>
<comment type="caution">
    <text evidence="8">Lacks conserved residue(s) required for the propagation of feature annotation.</text>
</comment>
<evidence type="ECO:0000256" key="8">
    <source>
        <dbReference type="PROSITE-ProRule" id="PRU00059"/>
    </source>
</evidence>
<protein>
    <recommendedName>
        <fullName evidence="9">CUB domain-containing protein</fullName>
    </recommendedName>
</protein>
<evidence type="ECO:0000256" key="7">
    <source>
        <dbReference type="ARBA" id="ARBA00023242"/>
    </source>
</evidence>
<dbReference type="InterPro" id="IPR004979">
    <property type="entry name" value="TF_AP2"/>
</dbReference>
<evidence type="ECO:0000256" key="5">
    <source>
        <dbReference type="ARBA" id="ARBA00023157"/>
    </source>
</evidence>
<dbReference type="PANTHER" id="PTHR10812:SF17">
    <property type="entry name" value="TRANSCRIPTION FACTOR AP-2, ISOFORM D"/>
    <property type="match status" value="1"/>
</dbReference>
<dbReference type="PANTHER" id="PTHR10812">
    <property type="entry name" value="TRANSCRIPTION FACTOR AP-2"/>
    <property type="match status" value="1"/>
</dbReference>
<dbReference type="PRINTS" id="PR01748">
    <property type="entry name" value="AP2TNSCPFCT"/>
</dbReference>
<evidence type="ECO:0000313" key="10">
    <source>
        <dbReference type="EMBL" id="CAD6189872.1"/>
    </source>
</evidence>
<organism evidence="10 11">
    <name type="scientific">Caenorhabditis auriculariae</name>
    <dbReference type="NCBI Taxonomy" id="2777116"/>
    <lineage>
        <taxon>Eukaryota</taxon>
        <taxon>Metazoa</taxon>
        <taxon>Ecdysozoa</taxon>
        <taxon>Nematoda</taxon>
        <taxon>Chromadorea</taxon>
        <taxon>Rhabditida</taxon>
        <taxon>Rhabditina</taxon>
        <taxon>Rhabditomorpha</taxon>
        <taxon>Rhabditoidea</taxon>
        <taxon>Rhabditidae</taxon>
        <taxon>Peloderinae</taxon>
        <taxon>Caenorhabditis</taxon>
    </lineage>
</organism>
<dbReference type="GO" id="GO:0000977">
    <property type="term" value="F:RNA polymerase II transcription regulatory region sequence-specific DNA binding"/>
    <property type="evidence" value="ECO:0007669"/>
    <property type="project" value="TreeGrafter"/>
</dbReference>
<feature type="domain" description="CUB" evidence="9">
    <location>
        <begin position="319"/>
        <end position="449"/>
    </location>
</feature>
<dbReference type="Pfam" id="PF00431">
    <property type="entry name" value="CUB"/>
    <property type="match status" value="3"/>
</dbReference>
<keyword evidence="4" id="KW-0238">DNA-binding</keyword>
<dbReference type="GO" id="GO:0042127">
    <property type="term" value="P:regulation of cell population proliferation"/>
    <property type="evidence" value="ECO:0007669"/>
    <property type="project" value="TreeGrafter"/>
</dbReference>
<evidence type="ECO:0000256" key="6">
    <source>
        <dbReference type="ARBA" id="ARBA00023163"/>
    </source>
</evidence>
<dbReference type="GO" id="GO:0005634">
    <property type="term" value="C:nucleus"/>
    <property type="evidence" value="ECO:0007669"/>
    <property type="project" value="UniProtKB-SubCell"/>
</dbReference>
<dbReference type="OrthoDB" id="6369184at2759"/>
<evidence type="ECO:0000256" key="2">
    <source>
        <dbReference type="ARBA" id="ARBA00007770"/>
    </source>
</evidence>
<keyword evidence="6" id="KW-0804">Transcription</keyword>
<dbReference type="SUPFAM" id="SSF49854">
    <property type="entry name" value="Spermadhesin, CUB domain"/>
    <property type="match status" value="4"/>
</dbReference>
<dbReference type="EMBL" id="CAJGYM010000012">
    <property type="protein sequence ID" value="CAD6189872.1"/>
    <property type="molecule type" value="Genomic_DNA"/>
</dbReference>
<name>A0A8S1H3E3_9PELO</name>
<comment type="similarity">
    <text evidence="2">Belongs to the AP-2 family.</text>
</comment>